<proteinExistence type="inferred from homology"/>
<evidence type="ECO:0000313" key="16">
    <source>
        <dbReference type="Proteomes" id="UP000076798"/>
    </source>
</evidence>
<comment type="cofactor">
    <cofactor evidence="2">
        <name>Zn(2+)</name>
        <dbReference type="ChEBI" id="CHEBI:29105"/>
    </cofactor>
</comment>
<evidence type="ECO:0000256" key="6">
    <source>
        <dbReference type="ARBA" id="ARBA00022664"/>
    </source>
</evidence>
<sequence length="500" mass="55813">MKIAIQGCCHGELDKIYQHIQILEKKHNYKVPLLLIGGDFQAIRNHNDLQCMAVPAKYRALGGFHKYYTGEKIAPVLTIVIGGNHEASNYFWELYHGGWLAPNIYYLGAAGCINVNGLRIAGASGIYNRAHHHLGYYERIPYDNSSMRSIYHVRDYATFKLSQLARSPNPVDIFMSHDWPTGIAHYGDLEGLLKKKPFFRADIEKGELGSPPMMDLLKELKPNWWFSAHMHVKFEAVVRHDGSAPQNFVTQKPASQNPDEIMIDDDFDEEPPTKAIPEATPASNPDEIQMEDEEDEVEAQLVLDDPQTSRKASETRFLALDKCLQHRSFLEVLDIGDPRDDGQSVDLMYDSEWLAISRALHPYLSISRSQLPLPGHLEVASKISEALSWVQDNVGSSKRILDVQQFIPTAPGPGKENRPRHLQPPWYTNPQTEAFCDMLGIPNKINPPPPGTQTEKETNPAPEAASSTVPPGDTPLTENAVPVSPVPEIVKDDAATSMSA</sequence>
<reference evidence="15 16" key="1">
    <citation type="journal article" date="2016" name="Mol. Biol. Evol.">
        <title>Comparative Genomics of Early-Diverging Mushroom-Forming Fungi Provides Insights into the Origins of Lignocellulose Decay Capabilities.</title>
        <authorList>
            <person name="Nagy L.G."/>
            <person name="Riley R."/>
            <person name="Tritt A."/>
            <person name="Adam C."/>
            <person name="Daum C."/>
            <person name="Floudas D."/>
            <person name="Sun H."/>
            <person name="Yadav J.S."/>
            <person name="Pangilinan J."/>
            <person name="Larsson K.H."/>
            <person name="Matsuura K."/>
            <person name="Barry K."/>
            <person name="Labutti K."/>
            <person name="Kuo R."/>
            <person name="Ohm R.A."/>
            <person name="Bhattacharya S.S."/>
            <person name="Shirouzu T."/>
            <person name="Yoshinaga Y."/>
            <person name="Martin F.M."/>
            <person name="Grigoriev I.V."/>
            <person name="Hibbett D.S."/>
        </authorList>
    </citation>
    <scope>NUCLEOTIDE SEQUENCE [LARGE SCALE GENOMIC DNA]</scope>
    <source>
        <strain evidence="15 16">HHB10207 ss-3</strain>
    </source>
</reference>
<evidence type="ECO:0000256" key="3">
    <source>
        <dbReference type="ARBA" id="ARBA00001954"/>
    </source>
</evidence>
<dbReference type="InterPro" id="IPR029052">
    <property type="entry name" value="Metallo-depent_PP-like"/>
</dbReference>
<dbReference type="SUPFAM" id="SSF56300">
    <property type="entry name" value="Metallo-dependent phosphatases"/>
    <property type="match status" value="1"/>
</dbReference>
<dbReference type="AlphaFoldDB" id="A0A166CDD6"/>
<evidence type="ECO:0000256" key="4">
    <source>
        <dbReference type="ARBA" id="ARBA00004123"/>
    </source>
</evidence>
<comment type="cofactor">
    <cofactor evidence="1">
        <name>Mn(2+)</name>
        <dbReference type="ChEBI" id="CHEBI:29035"/>
    </cofactor>
</comment>
<dbReference type="PANTHER" id="PTHR12849:SF0">
    <property type="entry name" value="LARIAT DEBRANCHING ENZYME"/>
    <property type="match status" value="1"/>
</dbReference>
<comment type="subcellular location">
    <subcellularLocation>
        <location evidence="4">Nucleus</location>
    </subcellularLocation>
</comment>
<dbReference type="GO" id="GO:0000398">
    <property type="term" value="P:mRNA splicing, via spliceosome"/>
    <property type="evidence" value="ECO:0007669"/>
    <property type="project" value="TreeGrafter"/>
</dbReference>
<evidence type="ECO:0000256" key="7">
    <source>
        <dbReference type="ARBA" id="ARBA00022723"/>
    </source>
</evidence>
<dbReference type="PANTHER" id="PTHR12849">
    <property type="entry name" value="RNA LARIAT DEBRANCHING ENZYME"/>
    <property type="match status" value="1"/>
</dbReference>
<keyword evidence="6" id="KW-0507">mRNA processing</keyword>
<keyword evidence="12" id="KW-0539">Nucleus</keyword>
<keyword evidence="16" id="KW-1185">Reference proteome</keyword>
<dbReference type="Pfam" id="PF05011">
    <property type="entry name" value="DBR1"/>
    <property type="match status" value="1"/>
</dbReference>
<dbReference type="GO" id="GO:0005634">
    <property type="term" value="C:nucleus"/>
    <property type="evidence" value="ECO:0007669"/>
    <property type="project" value="UniProtKB-SubCell"/>
</dbReference>
<evidence type="ECO:0000256" key="13">
    <source>
        <dbReference type="SAM" id="MobiDB-lite"/>
    </source>
</evidence>
<accession>A0A166CDD6</accession>
<organism evidence="15 16">
    <name type="scientific">Sistotremastrum suecicum HHB10207 ss-3</name>
    <dbReference type="NCBI Taxonomy" id="1314776"/>
    <lineage>
        <taxon>Eukaryota</taxon>
        <taxon>Fungi</taxon>
        <taxon>Dikarya</taxon>
        <taxon>Basidiomycota</taxon>
        <taxon>Agaricomycotina</taxon>
        <taxon>Agaricomycetes</taxon>
        <taxon>Sistotremastrales</taxon>
        <taxon>Sistotremastraceae</taxon>
        <taxon>Sistotremastrum</taxon>
    </lineage>
</organism>
<comment type="similarity">
    <text evidence="5">Belongs to the lariat debranching enzyme family.</text>
</comment>
<evidence type="ECO:0000256" key="2">
    <source>
        <dbReference type="ARBA" id="ARBA00001947"/>
    </source>
</evidence>
<dbReference type="InterPro" id="IPR004843">
    <property type="entry name" value="Calcineurin-like_PHP"/>
</dbReference>
<keyword evidence="11" id="KW-0464">Manganese</keyword>
<evidence type="ECO:0000256" key="5">
    <source>
        <dbReference type="ARBA" id="ARBA00006045"/>
    </source>
</evidence>
<evidence type="ECO:0000256" key="10">
    <source>
        <dbReference type="ARBA" id="ARBA00023004"/>
    </source>
</evidence>
<dbReference type="GO" id="GO:0008419">
    <property type="term" value="F:RNA lariat debranching enzyme activity"/>
    <property type="evidence" value="ECO:0007669"/>
    <property type="project" value="UniProtKB-ARBA"/>
</dbReference>
<evidence type="ECO:0000256" key="9">
    <source>
        <dbReference type="ARBA" id="ARBA00022833"/>
    </source>
</evidence>
<evidence type="ECO:0000256" key="12">
    <source>
        <dbReference type="ARBA" id="ARBA00023242"/>
    </source>
</evidence>
<keyword evidence="10" id="KW-0408">Iron</keyword>
<feature type="region of interest" description="Disordered" evidence="13">
    <location>
        <begin position="439"/>
        <end position="500"/>
    </location>
</feature>
<dbReference type="FunFam" id="3.60.21.10:FF:000035">
    <property type="entry name" value="Lariat debranching enzyme"/>
    <property type="match status" value="1"/>
</dbReference>
<evidence type="ECO:0000256" key="8">
    <source>
        <dbReference type="ARBA" id="ARBA00022801"/>
    </source>
</evidence>
<dbReference type="Pfam" id="PF00149">
    <property type="entry name" value="Metallophos"/>
    <property type="match status" value="1"/>
</dbReference>
<keyword evidence="7" id="KW-0479">Metal-binding</keyword>
<evidence type="ECO:0000256" key="11">
    <source>
        <dbReference type="ARBA" id="ARBA00023211"/>
    </source>
</evidence>
<keyword evidence="9" id="KW-0862">Zinc</keyword>
<dbReference type="GO" id="GO:0046872">
    <property type="term" value="F:metal ion binding"/>
    <property type="evidence" value="ECO:0007669"/>
    <property type="project" value="UniProtKB-KW"/>
</dbReference>
<dbReference type="CDD" id="cd00844">
    <property type="entry name" value="MPP_Dbr1_N"/>
    <property type="match status" value="1"/>
</dbReference>
<feature type="domain" description="Lariat debranching enzyme C-terminal" evidence="14">
    <location>
        <begin position="304"/>
        <end position="445"/>
    </location>
</feature>
<evidence type="ECO:0000259" key="14">
    <source>
        <dbReference type="SMART" id="SM01124"/>
    </source>
</evidence>
<name>A0A166CDD6_9AGAM</name>
<keyword evidence="8" id="KW-0378">Hydrolase</keyword>
<dbReference type="EMBL" id="KV428086">
    <property type="protein sequence ID" value="KZT37332.1"/>
    <property type="molecule type" value="Genomic_DNA"/>
</dbReference>
<dbReference type="InterPro" id="IPR041816">
    <property type="entry name" value="Dbr1_N"/>
</dbReference>
<dbReference type="SMART" id="SM01124">
    <property type="entry name" value="DBR1"/>
    <property type="match status" value="1"/>
</dbReference>
<dbReference type="STRING" id="1314776.A0A166CDD6"/>
<dbReference type="InterPro" id="IPR007708">
    <property type="entry name" value="DBR1_C"/>
</dbReference>
<protein>
    <submittedName>
        <fullName evidence="15">DBR1-domain-containing protein</fullName>
    </submittedName>
</protein>
<evidence type="ECO:0000256" key="1">
    <source>
        <dbReference type="ARBA" id="ARBA00001936"/>
    </source>
</evidence>
<dbReference type="Proteomes" id="UP000076798">
    <property type="component" value="Unassembled WGS sequence"/>
</dbReference>
<evidence type="ECO:0000313" key="15">
    <source>
        <dbReference type="EMBL" id="KZT37332.1"/>
    </source>
</evidence>
<gene>
    <name evidence="15" type="ORF">SISSUDRAFT_1048656</name>
</gene>
<comment type="cofactor">
    <cofactor evidence="3">
        <name>Fe(2+)</name>
        <dbReference type="ChEBI" id="CHEBI:29033"/>
    </cofactor>
</comment>
<dbReference type="OrthoDB" id="407609at2759"/>